<name>A0A4Z0PJ77_9BACT</name>
<comment type="caution">
    <text evidence="5">The sequence shown here is derived from an EMBL/GenBank/DDBJ whole genome shotgun (WGS) entry which is preliminary data.</text>
</comment>
<reference evidence="5 6" key="1">
    <citation type="submission" date="2019-04" db="EMBL/GenBank/DDBJ databases">
        <authorList>
            <person name="Feng G."/>
            <person name="Zhang J."/>
            <person name="Zhu H."/>
        </authorList>
    </citation>
    <scope>NUCLEOTIDE SEQUENCE [LARGE SCALE GENOMIC DNA]</scope>
    <source>
        <strain evidence="5 6">JCM 17223</strain>
    </source>
</reference>
<dbReference type="GO" id="GO:0009279">
    <property type="term" value="C:cell outer membrane"/>
    <property type="evidence" value="ECO:0007669"/>
    <property type="project" value="UniProtKB-SubCell"/>
</dbReference>
<dbReference type="AlphaFoldDB" id="A0A4Z0PJ77"/>
<keyword evidence="3" id="KW-0998">Cell outer membrane</keyword>
<accession>A0A4Z0PJ77</accession>
<evidence type="ECO:0000256" key="2">
    <source>
        <dbReference type="ARBA" id="ARBA00023136"/>
    </source>
</evidence>
<evidence type="ECO:0000256" key="4">
    <source>
        <dbReference type="SAM" id="SignalP"/>
    </source>
</evidence>
<dbReference type="SUPFAM" id="SSF56935">
    <property type="entry name" value="Porins"/>
    <property type="match status" value="1"/>
</dbReference>
<keyword evidence="5" id="KW-0675">Receptor</keyword>
<dbReference type="Pfam" id="PF13715">
    <property type="entry name" value="CarbopepD_reg_2"/>
    <property type="match status" value="1"/>
</dbReference>
<dbReference type="InterPro" id="IPR008969">
    <property type="entry name" value="CarboxyPept-like_regulatory"/>
</dbReference>
<dbReference type="RefSeq" id="WP_135498256.1">
    <property type="nucleotide sequence ID" value="NZ_SRLD01000024.1"/>
</dbReference>
<evidence type="ECO:0000256" key="1">
    <source>
        <dbReference type="ARBA" id="ARBA00004442"/>
    </source>
</evidence>
<gene>
    <name evidence="5" type="ORF">E5J99_13080</name>
</gene>
<evidence type="ECO:0000313" key="6">
    <source>
        <dbReference type="Proteomes" id="UP000297739"/>
    </source>
</evidence>
<comment type="subcellular location">
    <subcellularLocation>
        <location evidence="1">Cell outer membrane</location>
    </subcellularLocation>
</comment>
<organism evidence="5 6">
    <name type="scientific">Hymenobacter elongatus</name>
    <dbReference type="NCBI Taxonomy" id="877208"/>
    <lineage>
        <taxon>Bacteria</taxon>
        <taxon>Pseudomonadati</taxon>
        <taxon>Bacteroidota</taxon>
        <taxon>Cytophagia</taxon>
        <taxon>Cytophagales</taxon>
        <taxon>Hymenobacteraceae</taxon>
        <taxon>Hymenobacter</taxon>
    </lineage>
</organism>
<dbReference type="OrthoDB" id="1075473at2"/>
<dbReference type="SUPFAM" id="SSF49464">
    <property type="entry name" value="Carboxypeptidase regulatory domain-like"/>
    <property type="match status" value="1"/>
</dbReference>
<dbReference type="Gene3D" id="2.40.170.20">
    <property type="entry name" value="TonB-dependent receptor, beta-barrel domain"/>
    <property type="match status" value="1"/>
</dbReference>
<feature type="signal peptide" evidence="4">
    <location>
        <begin position="1"/>
        <end position="18"/>
    </location>
</feature>
<sequence length="710" mass="78433">MKALFLSAALLIASLSHAQTQLHGLVTDKAGQAIPGANVYLKDNFEGTSTDSLGRFRLRTQITGPHTLVVSSVGYTSQERSLRLGTDTTALRLTLPDVANLLGGVTISAGLFEAGDGTRMTALKFMDIVTTAGAGADITSVMQNLPGTARVGEQEGLFVRGGAASETNTLIDGMIVQNPFYSSIPDVAQRGRFEPAMFKGTAFSTGGYSAQYGQALSSVLLLDTQDKVNDANKLTFDANLANAALSYTHHGSITGRVSYTNMQPYFALMRQTRSWAKAPEGLDASITVKEKLSATSSLKLYAMSSHSNSTVNLPTYERPAEVYPLRLRNQNYFTTNSYQRLFDEGKWELKAGFSYSHNYDYINVAETKSLDRYDRRLQYRTVLTRYLKGNHVLLAGAEVHHIHITNVLVTAKYSLRDSYKAAFAEGEFHLGLKLAARVGVRAEQAGVLGRANAAPRLSVAYQVGAHSQVSVAAGQFYQTPDKNYIYRNQKLNFEQANHLILNFQHTHNDRTFRVEGYYKQYAQLVREQGLVGFDPDPYRLVTAATDNSGYGYARGLDVFFRDQKTIRHGDFWVSYSLLDTKRLAGNFEALATPTYASRHNVSLVYKQFLPKLGVSVGGTHRYASGRTYFAHEATEFLGDKLPAYHNLSLSLSKVLFVKRSYVVLYTTVDNVLGTRNVFGYRYSTDGKSRTQVQPPAYRTVFAGVSISLSK</sequence>
<keyword evidence="2" id="KW-0472">Membrane</keyword>
<evidence type="ECO:0000313" key="5">
    <source>
        <dbReference type="EMBL" id="TGE15303.1"/>
    </source>
</evidence>
<dbReference type="EMBL" id="SRLD01000024">
    <property type="protein sequence ID" value="TGE15303.1"/>
    <property type="molecule type" value="Genomic_DNA"/>
</dbReference>
<protein>
    <submittedName>
        <fullName evidence="5">TonB-dependent receptor</fullName>
    </submittedName>
</protein>
<evidence type="ECO:0000256" key="3">
    <source>
        <dbReference type="ARBA" id="ARBA00023237"/>
    </source>
</evidence>
<proteinExistence type="predicted"/>
<feature type="chain" id="PRO_5021420158" evidence="4">
    <location>
        <begin position="19"/>
        <end position="710"/>
    </location>
</feature>
<dbReference type="Proteomes" id="UP000297739">
    <property type="component" value="Unassembled WGS sequence"/>
</dbReference>
<dbReference type="InterPro" id="IPR036942">
    <property type="entry name" value="Beta-barrel_TonB_sf"/>
</dbReference>
<keyword evidence="6" id="KW-1185">Reference proteome</keyword>
<dbReference type="Gene3D" id="2.60.40.1120">
    <property type="entry name" value="Carboxypeptidase-like, regulatory domain"/>
    <property type="match status" value="1"/>
</dbReference>
<keyword evidence="4" id="KW-0732">Signal</keyword>